<dbReference type="InterPro" id="IPR015422">
    <property type="entry name" value="PyrdxlP-dep_Trfase_small"/>
</dbReference>
<comment type="function">
    <text evidence="1 4">The glycine cleavage system catalyzes the degradation of glycine. The P protein binds the alpha-amino group of glycine through its pyridoxal phosphate cofactor; CO(2) is released and the remaining methylamine moiety is then transferred to the lipoamide cofactor of the H protein.</text>
</comment>
<dbReference type="PANTHER" id="PTHR42806">
    <property type="entry name" value="GLYCINE CLEAVAGE SYSTEM P-PROTEIN"/>
    <property type="match status" value="1"/>
</dbReference>
<dbReference type="PANTHER" id="PTHR42806:SF1">
    <property type="entry name" value="GLYCINE DEHYDROGENASE (DECARBOXYLATING)"/>
    <property type="match status" value="1"/>
</dbReference>
<evidence type="ECO:0000259" key="5">
    <source>
        <dbReference type="Pfam" id="PF02347"/>
    </source>
</evidence>
<dbReference type="GO" id="GO:0004375">
    <property type="term" value="F:glycine dehydrogenase (decarboxylating) activity"/>
    <property type="evidence" value="ECO:0007669"/>
    <property type="project" value="UniProtKB-EC"/>
</dbReference>
<dbReference type="RefSeq" id="WP_184078563.1">
    <property type="nucleotide sequence ID" value="NZ_JACIJP010000001.1"/>
</dbReference>
<dbReference type="Gene3D" id="3.40.640.10">
    <property type="entry name" value="Type I PLP-dependent aspartate aminotransferase-like (Major domain)"/>
    <property type="match status" value="1"/>
</dbReference>
<keyword evidence="7" id="KW-1185">Reference proteome</keyword>
<dbReference type="HAMAP" id="MF_00712">
    <property type="entry name" value="GcvPA"/>
    <property type="match status" value="1"/>
</dbReference>
<dbReference type="EMBL" id="JACIJP010000001">
    <property type="protein sequence ID" value="MBB6123568.1"/>
    <property type="molecule type" value="Genomic_DNA"/>
</dbReference>
<evidence type="ECO:0000256" key="2">
    <source>
        <dbReference type="ARBA" id="ARBA00023002"/>
    </source>
</evidence>
<dbReference type="InterPro" id="IPR023010">
    <property type="entry name" value="GcvPA"/>
</dbReference>
<dbReference type="NCBIfam" id="NF001696">
    <property type="entry name" value="PRK00451.1"/>
    <property type="match status" value="1"/>
</dbReference>
<comment type="catalytic activity">
    <reaction evidence="3 4">
        <text>N(6)-[(R)-lipoyl]-L-lysyl-[glycine-cleavage complex H protein] + glycine + H(+) = N(6)-[(R)-S(8)-aminomethyldihydrolipoyl]-L-lysyl-[glycine-cleavage complex H protein] + CO2</text>
        <dbReference type="Rhea" id="RHEA:24304"/>
        <dbReference type="Rhea" id="RHEA-COMP:10494"/>
        <dbReference type="Rhea" id="RHEA-COMP:10495"/>
        <dbReference type="ChEBI" id="CHEBI:15378"/>
        <dbReference type="ChEBI" id="CHEBI:16526"/>
        <dbReference type="ChEBI" id="CHEBI:57305"/>
        <dbReference type="ChEBI" id="CHEBI:83099"/>
        <dbReference type="ChEBI" id="CHEBI:83143"/>
        <dbReference type="EC" id="1.4.4.2"/>
    </reaction>
</comment>
<evidence type="ECO:0000313" key="6">
    <source>
        <dbReference type="EMBL" id="MBB6123568.1"/>
    </source>
</evidence>
<feature type="domain" description="Glycine cleavage system P-protein N-terminal" evidence="5">
    <location>
        <begin position="1"/>
        <end position="446"/>
    </location>
</feature>
<gene>
    <name evidence="4" type="primary">gcvPA</name>
    <name evidence="6" type="ORF">FHS92_001275</name>
</gene>
<dbReference type="SUPFAM" id="SSF53383">
    <property type="entry name" value="PLP-dependent transferases"/>
    <property type="match status" value="1"/>
</dbReference>
<dbReference type="Gene3D" id="3.90.1150.10">
    <property type="entry name" value="Aspartate Aminotransferase, domain 1"/>
    <property type="match status" value="1"/>
</dbReference>
<organism evidence="6 7">
    <name type="scientific">Sphingobium subterraneum</name>
    <dbReference type="NCBI Taxonomy" id="627688"/>
    <lineage>
        <taxon>Bacteria</taxon>
        <taxon>Pseudomonadati</taxon>
        <taxon>Pseudomonadota</taxon>
        <taxon>Alphaproteobacteria</taxon>
        <taxon>Sphingomonadales</taxon>
        <taxon>Sphingomonadaceae</taxon>
        <taxon>Sphingobium</taxon>
    </lineage>
</organism>
<comment type="caution">
    <text evidence="6">The sequence shown here is derived from an EMBL/GenBank/DDBJ whole genome shotgun (WGS) entry which is preliminary data.</text>
</comment>
<dbReference type="EC" id="1.4.4.2" evidence="4"/>
<dbReference type="InterPro" id="IPR015421">
    <property type="entry name" value="PyrdxlP-dep_Trfase_major"/>
</dbReference>
<accession>A0A841J4V5</accession>
<dbReference type="CDD" id="cd00613">
    <property type="entry name" value="GDC-P"/>
    <property type="match status" value="1"/>
</dbReference>
<protein>
    <recommendedName>
        <fullName evidence="4">Probable glycine dehydrogenase (decarboxylating) subunit 1</fullName>
        <ecNumber evidence="4">1.4.4.2</ecNumber>
    </recommendedName>
    <alternativeName>
        <fullName evidence="4">Glycine cleavage system P-protein subunit 1</fullName>
    </alternativeName>
    <alternativeName>
        <fullName evidence="4">Glycine decarboxylase subunit 1</fullName>
    </alternativeName>
    <alternativeName>
        <fullName evidence="4">Glycine dehydrogenase (aminomethyl-transferring) subunit 1</fullName>
    </alternativeName>
</protein>
<dbReference type="GO" id="GO:0019464">
    <property type="term" value="P:glycine decarboxylation via glycine cleavage system"/>
    <property type="evidence" value="ECO:0007669"/>
    <property type="project" value="UniProtKB-UniRule"/>
</dbReference>
<sequence>MRYLPLTDADRRAMLDVVGAASIDDLFVDVPAQARLDAKIAELPDHASEWAVERHMAGLARQNLVAGDVPFFLGAGAYRHHVPASVDHLIQRGEFLTAYTPYQPEIAQGTLQVLFEFQSQVARLFGCDVANASMYDGSTACWEAIGMARRITKRKKALIAEGLHPHYVSVAKTMARFTGDELVTCAPELTPDGDVDALTAAVDKDTSCVVVQYPDILGRISDLSALSAAAHEVGALLVVVVTEPVALGAIRAPGDMGADIVVGEGQSLGVGLQFGGPYLGLFATQQKYVRQMPGRLCGETVDASGKRGFVLTLSTREQHIRREKATSNICTNSGLCALAFSIHMTLLGERGLRELAMLNHARAVEAAEVLAAVPGIRVLNNSFFNEFTIIFDTDARDVARTLADQSVLAGVSLGRLYPGEEALANGLIVAVTETTTSEDIAALAAALKEVLA</sequence>
<evidence type="ECO:0000313" key="7">
    <source>
        <dbReference type="Proteomes" id="UP000552700"/>
    </source>
</evidence>
<dbReference type="InterPro" id="IPR015424">
    <property type="entry name" value="PyrdxlP-dep_Trfase"/>
</dbReference>
<dbReference type="AlphaFoldDB" id="A0A841J4V5"/>
<dbReference type="PIRSF" id="PIRSF006815">
    <property type="entry name" value="GcvPA"/>
    <property type="match status" value="1"/>
</dbReference>
<comment type="similarity">
    <text evidence="4">Belongs to the GcvP family. N-terminal subunit subfamily.</text>
</comment>
<comment type="subunit">
    <text evidence="4">The glycine cleavage system is composed of four proteins: P, T, L and H. In this organism, the P 'protein' is a heterodimer of two subunits.</text>
</comment>
<proteinExistence type="inferred from homology"/>
<dbReference type="InterPro" id="IPR020581">
    <property type="entry name" value="GDC_P"/>
</dbReference>
<reference evidence="6 7" key="1">
    <citation type="submission" date="2020-08" db="EMBL/GenBank/DDBJ databases">
        <title>Genomic Encyclopedia of Type Strains, Phase IV (KMG-IV): sequencing the most valuable type-strain genomes for metagenomic binning, comparative biology and taxonomic classification.</title>
        <authorList>
            <person name="Goeker M."/>
        </authorList>
    </citation>
    <scope>NUCLEOTIDE SEQUENCE [LARGE SCALE GENOMIC DNA]</scope>
    <source>
        <strain evidence="6 7">DSM 102255</strain>
    </source>
</reference>
<dbReference type="Pfam" id="PF02347">
    <property type="entry name" value="GDC-P"/>
    <property type="match status" value="1"/>
</dbReference>
<keyword evidence="2 4" id="KW-0560">Oxidoreductase</keyword>
<evidence type="ECO:0000256" key="1">
    <source>
        <dbReference type="ARBA" id="ARBA00003788"/>
    </source>
</evidence>
<dbReference type="Proteomes" id="UP000552700">
    <property type="component" value="Unassembled WGS sequence"/>
</dbReference>
<dbReference type="GO" id="GO:0009116">
    <property type="term" value="P:nucleoside metabolic process"/>
    <property type="evidence" value="ECO:0007669"/>
    <property type="project" value="InterPro"/>
</dbReference>
<evidence type="ECO:0000256" key="3">
    <source>
        <dbReference type="ARBA" id="ARBA00049026"/>
    </source>
</evidence>
<name>A0A841J4V5_9SPHN</name>
<dbReference type="InterPro" id="IPR049315">
    <property type="entry name" value="GDC-P_N"/>
</dbReference>
<evidence type="ECO:0000256" key="4">
    <source>
        <dbReference type="HAMAP-Rule" id="MF_00712"/>
    </source>
</evidence>